<evidence type="ECO:0000256" key="1">
    <source>
        <dbReference type="SAM" id="SignalP"/>
    </source>
</evidence>
<name>A0A0E0K0P3_ORYPU</name>
<accession>A0A0E0K0P3</accession>
<dbReference type="AlphaFoldDB" id="A0A0E0K0P3"/>
<dbReference type="Gramene" id="OPUNC02G17230.1">
    <property type="protein sequence ID" value="OPUNC02G17230.1"/>
    <property type="gene ID" value="OPUNC02G17230"/>
</dbReference>
<evidence type="ECO:0000313" key="2">
    <source>
        <dbReference type="EnsemblPlants" id="OPUNC02G17230.1"/>
    </source>
</evidence>
<sequence>MVVVVRRAQLLLLLVAALSAAAVAHAHAHAQHGEGVRGRGGTLRGSVACLDCSPGHDLSGVVVALQ</sequence>
<dbReference type="Proteomes" id="UP000026962">
    <property type="component" value="Chromosome 2"/>
</dbReference>
<reference evidence="2" key="1">
    <citation type="submission" date="2015-04" db="UniProtKB">
        <authorList>
            <consortium name="EnsemblPlants"/>
        </authorList>
    </citation>
    <scope>IDENTIFICATION</scope>
</reference>
<keyword evidence="1" id="KW-0732">Signal</keyword>
<dbReference type="EnsemblPlants" id="OPUNC02G17230.1">
    <property type="protein sequence ID" value="OPUNC02G17230.1"/>
    <property type="gene ID" value="OPUNC02G17230"/>
</dbReference>
<keyword evidence="3" id="KW-1185">Reference proteome</keyword>
<feature type="signal peptide" evidence="1">
    <location>
        <begin position="1"/>
        <end position="26"/>
    </location>
</feature>
<evidence type="ECO:0000313" key="3">
    <source>
        <dbReference type="Proteomes" id="UP000026962"/>
    </source>
</evidence>
<organism evidence="2">
    <name type="scientific">Oryza punctata</name>
    <name type="common">Red rice</name>
    <dbReference type="NCBI Taxonomy" id="4537"/>
    <lineage>
        <taxon>Eukaryota</taxon>
        <taxon>Viridiplantae</taxon>
        <taxon>Streptophyta</taxon>
        <taxon>Embryophyta</taxon>
        <taxon>Tracheophyta</taxon>
        <taxon>Spermatophyta</taxon>
        <taxon>Magnoliopsida</taxon>
        <taxon>Liliopsida</taxon>
        <taxon>Poales</taxon>
        <taxon>Poaceae</taxon>
        <taxon>BOP clade</taxon>
        <taxon>Oryzoideae</taxon>
        <taxon>Oryzeae</taxon>
        <taxon>Oryzinae</taxon>
        <taxon>Oryza</taxon>
    </lineage>
</organism>
<dbReference type="HOGENOM" id="CLU_2835623_0_0_1"/>
<proteinExistence type="predicted"/>
<reference evidence="2" key="2">
    <citation type="submission" date="2018-05" db="EMBL/GenBank/DDBJ databases">
        <title>OpunRS2 (Oryza punctata Reference Sequence Version 2).</title>
        <authorList>
            <person name="Zhang J."/>
            <person name="Kudrna D."/>
            <person name="Lee S."/>
            <person name="Talag J."/>
            <person name="Welchert J."/>
            <person name="Wing R.A."/>
        </authorList>
    </citation>
    <scope>NUCLEOTIDE SEQUENCE [LARGE SCALE GENOMIC DNA]</scope>
</reference>
<feature type="chain" id="PRO_5002364520" evidence="1">
    <location>
        <begin position="27"/>
        <end position="66"/>
    </location>
</feature>
<protein>
    <submittedName>
        <fullName evidence="2">Uncharacterized protein</fullName>
    </submittedName>
</protein>